<accession>F8PYL0</accession>
<dbReference type="InParanoid" id="F8PYL0"/>
<sequence>MAVLILLPNTLFLRRTLLPLTLYSAIKAGLSIDISCGNLARAHSNQGYVVSTCW</sequence>
<reference evidence="2" key="1">
    <citation type="journal article" date="2011" name="Science">
        <title>The plant cell wall-decomposing machinery underlies the functional diversity of forest fungi.</title>
        <authorList>
            <person name="Eastwood D.C."/>
            <person name="Floudas D."/>
            <person name="Binder M."/>
            <person name="Majcherczyk A."/>
            <person name="Schneider P."/>
            <person name="Aerts A."/>
            <person name="Asiegbu F.O."/>
            <person name="Baker S.E."/>
            <person name="Barry K."/>
            <person name="Bendiksby M."/>
            <person name="Blumentritt M."/>
            <person name="Coutinho P.M."/>
            <person name="Cullen D."/>
            <person name="de Vries R.P."/>
            <person name="Gathman A."/>
            <person name="Goodell B."/>
            <person name="Henrissat B."/>
            <person name="Ihrmark K."/>
            <person name="Kauserud H."/>
            <person name="Kohler A."/>
            <person name="LaButti K."/>
            <person name="Lapidus A."/>
            <person name="Lavin J.L."/>
            <person name="Lee Y.-H."/>
            <person name="Lindquist E."/>
            <person name="Lilly W."/>
            <person name="Lucas S."/>
            <person name="Morin E."/>
            <person name="Murat C."/>
            <person name="Oguiza J.A."/>
            <person name="Park J."/>
            <person name="Pisabarro A.G."/>
            <person name="Riley R."/>
            <person name="Rosling A."/>
            <person name="Salamov A."/>
            <person name="Schmidt O."/>
            <person name="Schmutz J."/>
            <person name="Skrede I."/>
            <person name="Stenlid J."/>
            <person name="Wiebenga A."/>
            <person name="Xie X."/>
            <person name="Kuees U."/>
            <person name="Hibbett D.S."/>
            <person name="Hoffmeister D."/>
            <person name="Hoegberg N."/>
            <person name="Martin F."/>
            <person name="Grigoriev I.V."/>
            <person name="Watkinson S.C."/>
        </authorList>
    </citation>
    <scope>NUCLEOTIDE SEQUENCE [LARGE SCALE GENOMIC DNA]</scope>
    <source>
        <strain evidence="2">strain S7.3</strain>
    </source>
</reference>
<evidence type="ECO:0000313" key="1">
    <source>
        <dbReference type="EMBL" id="EGN98973.1"/>
    </source>
</evidence>
<dbReference type="HOGENOM" id="CLU_3051858_0_0_1"/>
<dbReference type="AlphaFoldDB" id="F8PYL0"/>
<gene>
    <name evidence="1" type="ORF">SERLA73DRAFT_122832</name>
</gene>
<evidence type="ECO:0000313" key="2">
    <source>
        <dbReference type="Proteomes" id="UP000008063"/>
    </source>
</evidence>
<dbReference type="EMBL" id="GL945480">
    <property type="protein sequence ID" value="EGN98973.1"/>
    <property type="molecule type" value="Genomic_DNA"/>
</dbReference>
<dbReference type="Proteomes" id="UP000008063">
    <property type="component" value="Unassembled WGS sequence"/>
</dbReference>
<organism evidence="2">
    <name type="scientific">Serpula lacrymans var. lacrymans (strain S7.3)</name>
    <name type="common">Dry rot fungus</name>
    <dbReference type="NCBI Taxonomy" id="936435"/>
    <lineage>
        <taxon>Eukaryota</taxon>
        <taxon>Fungi</taxon>
        <taxon>Dikarya</taxon>
        <taxon>Basidiomycota</taxon>
        <taxon>Agaricomycotina</taxon>
        <taxon>Agaricomycetes</taxon>
        <taxon>Agaricomycetidae</taxon>
        <taxon>Boletales</taxon>
        <taxon>Coniophorineae</taxon>
        <taxon>Serpulaceae</taxon>
        <taxon>Serpula</taxon>
    </lineage>
</organism>
<name>F8PYL0_SERL3</name>
<proteinExistence type="predicted"/>
<protein>
    <submittedName>
        <fullName evidence="1">Uncharacterized protein</fullName>
    </submittedName>
</protein>
<keyword evidence="2" id="KW-1185">Reference proteome</keyword>